<feature type="transmembrane region" description="Helical" evidence="1">
    <location>
        <begin position="75"/>
        <end position="95"/>
    </location>
</feature>
<keyword evidence="1" id="KW-1133">Transmembrane helix</keyword>
<keyword evidence="1" id="KW-0812">Transmembrane</keyword>
<accession>A0A0V8GH48</accession>
<reference evidence="2 3" key="1">
    <citation type="journal article" date="2015" name="Int. J. Syst. Evol. Microbiol.">
        <title>Exiguobacterium enclense sp. nov., isolated from sediment.</title>
        <authorList>
            <person name="Dastager S.G."/>
            <person name="Mawlankar R."/>
            <person name="Sonalkar V.V."/>
            <person name="Thorat M.N."/>
            <person name="Mual P."/>
            <person name="Verma A."/>
            <person name="Krishnamurthi S."/>
            <person name="Tang S.K."/>
            <person name="Li W.J."/>
        </authorList>
    </citation>
    <scope>NUCLEOTIDE SEQUENCE [LARGE SCALE GENOMIC DNA]</scope>
    <source>
        <strain evidence="2 3">NIO-1109</strain>
    </source>
</reference>
<sequence>MSRLVSSVSLVLLSLLLVLPLLMIDGLIFYVGDVSYDSFVSCLVFLLCFYLASLFVSVVFDGMMRALGGLFKRRFSNILFAVVNGSVSLSVLLWMDLYVESVTISLATKVVLVSVHTVLFYLIHQSSDSTVSSSEDNVQHDPIVQDAIRLLEDTDLVSCVEQLCLKYPELPKKDIIRIVYRLHGN</sequence>
<evidence type="ECO:0000256" key="1">
    <source>
        <dbReference type="SAM" id="Phobius"/>
    </source>
</evidence>
<gene>
    <name evidence="2" type="ORF">AS033_09460</name>
</gene>
<dbReference type="RefSeq" id="WP_058265314.1">
    <property type="nucleotide sequence ID" value="NZ_FMYN01000002.1"/>
</dbReference>
<comment type="caution">
    <text evidence="2">The sequence shown here is derived from an EMBL/GenBank/DDBJ whole genome shotgun (WGS) entry which is preliminary data.</text>
</comment>
<dbReference type="OrthoDB" id="2357519at2"/>
<evidence type="ECO:0000313" key="2">
    <source>
        <dbReference type="EMBL" id="KSU49580.1"/>
    </source>
</evidence>
<feature type="transmembrane region" description="Helical" evidence="1">
    <location>
        <begin position="101"/>
        <end position="123"/>
    </location>
</feature>
<name>A0A0V8GH48_9BACL</name>
<proteinExistence type="predicted"/>
<feature type="transmembrane region" description="Helical" evidence="1">
    <location>
        <begin position="38"/>
        <end position="63"/>
    </location>
</feature>
<protein>
    <submittedName>
        <fullName evidence="2">Uncharacterized protein</fullName>
    </submittedName>
</protein>
<keyword evidence="1" id="KW-0472">Membrane</keyword>
<organism evidence="2 3">
    <name type="scientific">Exiguobacterium indicum</name>
    <dbReference type="NCBI Taxonomy" id="296995"/>
    <lineage>
        <taxon>Bacteria</taxon>
        <taxon>Bacillati</taxon>
        <taxon>Bacillota</taxon>
        <taxon>Bacilli</taxon>
        <taxon>Bacillales</taxon>
        <taxon>Bacillales Family XII. Incertae Sedis</taxon>
        <taxon>Exiguobacterium</taxon>
    </lineage>
</organism>
<dbReference type="AlphaFoldDB" id="A0A0V8GH48"/>
<evidence type="ECO:0000313" key="3">
    <source>
        <dbReference type="Proteomes" id="UP000053797"/>
    </source>
</evidence>
<feature type="transmembrane region" description="Helical" evidence="1">
    <location>
        <begin position="12"/>
        <end position="32"/>
    </location>
</feature>
<dbReference type="Proteomes" id="UP000053797">
    <property type="component" value="Unassembled WGS sequence"/>
</dbReference>
<dbReference type="EMBL" id="LNQL01000002">
    <property type="protein sequence ID" value="KSU49580.1"/>
    <property type="molecule type" value="Genomic_DNA"/>
</dbReference>